<organism evidence="1 2">
    <name type="scientific">Desulfonatronospira thiodismutans ASO3-1</name>
    <dbReference type="NCBI Taxonomy" id="555779"/>
    <lineage>
        <taxon>Bacteria</taxon>
        <taxon>Pseudomonadati</taxon>
        <taxon>Thermodesulfobacteriota</taxon>
        <taxon>Desulfovibrionia</taxon>
        <taxon>Desulfovibrionales</taxon>
        <taxon>Desulfonatronovibrionaceae</taxon>
        <taxon>Desulfonatronospira</taxon>
    </lineage>
</organism>
<dbReference type="InterPro" id="IPR008928">
    <property type="entry name" value="6-hairpin_glycosidase_sf"/>
</dbReference>
<gene>
    <name evidence="1" type="ORF">Dthio_PD3581</name>
</gene>
<proteinExistence type="predicted"/>
<reference evidence="1" key="1">
    <citation type="submission" date="2010-05" db="EMBL/GenBank/DDBJ databases">
        <title>The draft genome of Desulfonatronospira thiodismutans ASO3-1.</title>
        <authorList>
            <consortium name="US DOE Joint Genome Institute (JGI-PGF)"/>
            <person name="Lucas S."/>
            <person name="Copeland A."/>
            <person name="Lapidus A."/>
            <person name="Cheng J.-F."/>
            <person name="Bruce D."/>
            <person name="Goodwin L."/>
            <person name="Pitluck S."/>
            <person name="Chertkov O."/>
            <person name="Brettin T."/>
            <person name="Detter J.C."/>
            <person name="Han C."/>
            <person name="Land M.L."/>
            <person name="Hauser L."/>
            <person name="Kyrpides N."/>
            <person name="Mikhailova N."/>
            <person name="Muyzer G."/>
            <person name="Woyke T."/>
        </authorList>
    </citation>
    <scope>NUCLEOTIDE SEQUENCE [LARGE SCALE GENOMIC DNA]</scope>
    <source>
        <strain evidence="1">ASO3-1</strain>
    </source>
</reference>
<dbReference type="OrthoDB" id="9763537at2"/>
<protein>
    <submittedName>
        <fullName evidence="1">Uncharacterized protein</fullName>
    </submittedName>
</protein>
<dbReference type="RefSeq" id="WP_008869253.1">
    <property type="nucleotide sequence ID" value="NZ_ACJN02000001.1"/>
</dbReference>
<dbReference type="EMBL" id="ACJN02000001">
    <property type="protein sequence ID" value="EFI36128.1"/>
    <property type="molecule type" value="Genomic_DNA"/>
</dbReference>
<evidence type="ECO:0000313" key="1">
    <source>
        <dbReference type="EMBL" id="EFI36128.1"/>
    </source>
</evidence>
<keyword evidence="2" id="KW-1185">Reference proteome</keyword>
<dbReference type="eggNOG" id="COG3387">
    <property type="taxonomic scope" value="Bacteria"/>
</dbReference>
<name>D6SJS5_9BACT</name>
<dbReference type="Proteomes" id="UP000005496">
    <property type="component" value="Unassembled WGS sequence"/>
</dbReference>
<dbReference type="Gene3D" id="1.50.10.10">
    <property type="match status" value="1"/>
</dbReference>
<evidence type="ECO:0000313" key="2">
    <source>
        <dbReference type="Proteomes" id="UP000005496"/>
    </source>
</evidence>
<comment type="caution">
    <text evidence="1">The sequence shown here is derived from an EMBL/GenBank/DDBJ whole genome shotgun (WGS) entry which is preliminary data.</text>
</comment>
<dbReference type="GO" id="GO:0005975">
    <property type="term" value="P:carbohydrate metabolic process"/>
    <property type="evidence" value="ECO:0007669"/>
    <property type="project" value="InterPro"/>
</dbReference>
<dbReference type="SUPFAM" id="SSF48208">
    <property type="entry name" value="Six-hairpin glycosidases"/>
    <property type="match status" value="1"/>
</dbReference>
<accession>D6SJS5</accession>
<dbReference type="InterPro" id="IPR012341">
    <property type="entry name" value="6hp_glycosidase-like_sf"/>
</dbReference>
<sequence length="772" mass="87754">MEWLRALYASRNDSEKTKEALILRWLPWKYFVRRAARSYGIIDPIRLMARMRRFSQPSEVNEPIELLRAGIIFHARGLINTRAIQHNLDWVWPFWVQKQFNPDDSSFIPRAFSITHVNLTHRNWTAVGHPDLPLYPIVDPRGLVTPHIDGWSLDFWIVDKDGEHLLPSRAQQADQELRLESDLEVATQVRRQGRDLRSTTRVEVEENAPRARIRINAESSDNAWLAVSIRPYNPEGVQFVEKLEFREKSCSWLINGDYTVFLERQPEKILHANYLEGDVLHGIQENDMQESYKVKCPTGMATGAALYRLQPGVEQELDISVPLGGEKAGTTGRISSSREAWKRSVQGTAALNVPDKKMQFIYDAAVRSILLLSADDVVPGPYTYKRFWFRDACLMLNAMLALGLDERIEVQMDRFPGRQKYSGYFHSQEGEWDSNGQVLWIMGRYQDFTGGRISRDWWKAMEKAVKWIDRKRMTSAKNQLHAGLLPAGFSAEHLGPNDYYYWDNFWSLAGLRVAARIAQKGGDERLAGYISRIADSYHRDIQKSIASIPERRKQGAIPASPNRRMDAGAIGSLVADYPLQLYPVGSTEILNTARFLMQNCFHRGGFFQDMIHSGINAYLTLDIAQTLLRHKEPGFRDLVEAVADMASPTGQWPEAIHPITAGGCMGDGQHGWAAAEWIMMMRNMFVREEEGGLVLFSGVFPEWITSGQEVSFGPAPTAYGTVDLALYREEGQYFASVQGTWKDGLPDITIAVPGFEEVRTTDLDRPVQLLPV</sequence>
<dbReference type="AlphaFoldDB" id="D6SJS5"/>